<organism evidence="2 3">
    <name type="scientific">Subtercola frigoramans</name>
    <dbReference type="NCBI Taxonomy" id="120298"/>
    <lineage>
        <taxon>Bacteria</taxon>
        <taxon>Bacillati</taxon>
        <taxon>Actinomycetota</taxon>
        <taxon>Actinomycetes</taxon>
        <taxon>Micrococcales</taxon>
        <taxon>Microbacteriaceae</taxon>
        <taxon>Subtercola</taxon>
    </lineage>
</organism>
<keyword evidence="1" id="KW-0472">Membrane</keyword>
<keyword evidence="1" id="KW-0812">Transmembrane</keyword>
<protein>
    <recommendedName>
        <fullName evidence="4">ABC transporter permease</fullName>
    </recommendedName>
</protein>
<dbReference type="RefSeq" id="WP_205111098.1">
    <property type="nucleotide sequence ID" value="NZ_BAAAHT010000001.1"/>
</dbReference>
<evidence type="ECO:0000313" key="3">
    <source>
        <dbReference type="Proteomes" id="UP000776164"/>
    </source>
</evidence>
<proteinExistence type="predicted"/>
<feature type="transmembrane region" description="Helical" evidence="1">
    <location>
        <begin position="152"/>
        <end position="172"/>
    </location>
</feature>
<reference evidence="2 3" key="1">
    <citation type="submission" date="2021-01" db="EMBL/GenBank/DDBJ databases">
        <title>Sequencing the genomes of 1000 actinobacteria strains.</title>
        <authorList>
            <person name="Klenk H.-P."/>
        </authorList>
    </citation>
    <scope>NUCLEOTIDE SEQUENCE [LARGE SCALE GENOMIC DNA]</scope>
    <source>
        <strain evidence="2 3">DSM 13057</strain>
    </source>
</reference>
<evidence type="ECO:0008006" key="4">
    <source>
        <dbReference type="Google" id="ProtNLM"/>
    </source>
</evidence>
<sequence>MAKRPPTFGHRGTTHLTDDVLREYRARSLVGAVSATLCLLLIATMPIALAATFAHREVTEYFGDGVFVALWSLVALSLLLFARELLELRRYRTVASYRGPRFEFSSVAVTVLKEIEIVLLRGLLPALTAASLFVTVLRLASADQAFEQAGLFGYYVFAYFALFAMVFVALTVRHLYVDQEARNSLAK</sequence>
<keyword evidence="1" id="KW-1133">Transmembrane helix</keyword>
<dbReference type="Proteomes" id="UP000776164">
    <property type="component" value="Unassembled WGS sequence"/>
</dbReference>
<accession>A0ABS2L8Y1</accession>
<name>A0ABS2L8Y1_9MICO</name>
<feature type="transmembrane region" description="Helical" evidence="1">
    <location>
        <begin position="118"/>
        <end position="140"/>
    </location>
</feature>
<evidence type="ECO:0000256" key="1">
    <source>
        <dbReference type="SAM" id="Phobius"/>
    </source>
</evidence>
<evidence type="ECO:0000313" key="2">
    <source>
        <dbReference type="EMBL" id="MBM7473547.1"/>
    </source>
</evidence>
<feature type="transmembrane region" description="Helical" evidence="1">
    <location>
        <begin position="29"/>
        <end position="55"/>
    </location>
</feature>
<keyword evidence="3" id="KW-1185">Reference proteome</keyword>
<feature type="transmembrane region" description="Helical" evidence="1">
    <location>
        <begin position="61"/>
        <end position="82"/>
    </location>
</feature>
<comment type="caution">
    <text evidence="2">The sequence shown here is derived from an EMBL/GenBank/DDBJ whole genome shotgun (WGS) entry which is preliminary data.</text>
</comment>
<dbReference type="EMBL" id="JAFBBU010000001">
    <property type="protein sequence ID" value="MBM7473547.1"/>
    <property type="molecule type" value="Genomic_DNA"/>
</dbReference>
<gene>
    <name evidence="2" type="ORF">JOE66_003181</name>
</gene>